<dbReference type="GO" id="GO:0070131">
    <property type="term" value="P:positive regulation of mitochondrial translation"/>
    <property type="evidence" value="ECO:0007669"/>
    <property type="project" value="TreeGrafter"/>
</dbReference>
<dbReference type="AlphaFoldDB" id="A0A4Y7PN73"/>
<dbReference type="GO" id="GO:0005739">
    <property type="term" value="C:mitochondrion"/>
    <property type="evidence" value="ECO:0007669"/>
    <property type="project" value="UniProtKB-ARBA"/>
</dbReference>
<organism evidence="4 5">
    <name type="scientific">Rickenella mellea</name>
    <dbReference type="NCBI Taxonomy" id="50990"/>
    <lineage>
        <taxon>Eukaryota</taxon>
        <taxon>Fungi</taxon>
        <taxon>Dikarya</taxon>
        <taxon>Basidiomycota</taxon>
        <taxon>Agaricomycotina</taxon>
        <taxon>Agaricomycetes</taxon>
        <taxon>Hymenochaetales</taxon>
        <taxon>Rickenellaceae</taxon>
        <taxon>Rickenella</taxon>
    </lineage>
</organism>
<dbReference type="VEuPathDB" id="FungiDB:BD410DRAFT_777074"/>
<dbReference type="OrthoDB" id="242766at2759"/>
<dbReference type="Proteomes" id="UP000294933">
    <property type="component" value="Unassembled WGS sequence"/>
</dbReference>
<feature type="region of interest" description="Disordered" evidence="2">
    <location>
        <begin position="44"/>
        <end position="75"/>
    </location>
</feature>
<evidence type="ECO:0000259" key="3">
    <source>
        <dbReference type="Pfam" id="PF02582"/>
    </source>
</evidence>
<gene>
    <name evidence="4" type="ORF">BD410DRAFT_777074</name>
</gene>
<evidence type="ECO:0000256" key="1">
    <source>
        <dbReference type="ARBA" id="ARBA00008306"/>
    </source>
</evidence>
<feature type="domain" description="DUF155" evidence="3">
    <location>
        <begin position="121"/>
        <end position="315"/>
    </location>
</feature>
<protein>
    <recommendedName>
        <fullName evidence="3">DUF155 domain-containing protein</fullName>
    </recommendedName>
</protein>
<dbReference type="Pfam" id="PF02582">
    <property type="entry name" value="DUF155"/>
    <property type="match status" value="1"/>
</dbReference>
<proteinExistence type="inferred from homology"/>
<evidence type="ECO:0000313" key="5">
    <source>
        <dbReference type="Proteomes" id="UP000294933"/>
    </source>
</evidence>
<keyword evidence="5" id="KW-1185">Reference proteome</keyword>
<dbReference type="PANTHER" id="PTHR16255:SF1">
    <property type="entry name" value="REQUIRED FOR MEIOTIC NUCLEAR DIVISION PROTEIN 1 HOMOLOG"/>
    <property type="match status" value="1"/>
</dbReference>
<accession>A0A4Y7PN73</accession>
<comment type="similarity">
    <text evidence="1">Belongs to the RMD1/sif2 family.</text>
</comment>
<reference evidence="4 5" key="1">
    <citation type="submission" date="2018-06" db="EMBL/GenBank/DDBJ databases">
        <title>A transcriptomic atlas of mushroom development highlights an independent origin of complex multicellularity.</title>
        <authorList>
            <consortium name="DOE Joint Genome Institute"/>
            <person name="Krizsan K."/>
            <person name="Almasi E."/>
            <person name="Merenyi Z."/>
            <person name="Sahu N."/>
            <person name="Viragh M."/>
            <person name="Koszo T."/>
            <person name="Mondo S."/>
            <person name="Kiss B."/>
            <person name="Balint B."/>
            <person name="Kues U."/>
            <person name="Barry K."/>
            <person name="Hegedus J.C."/>
            <person name="Henrissat B."/>
            <person name="Johnson J."/>
            <person name="Lipzen A."/>
            <person name="Ohm R."/>
            <person name="Nagy I."/>
            <person name="Pangilinan J."/>
            <person name="Yan J."/>
            <person name="Xiong Y."/>
            <person name="Grigoriev I.V."/>
            <person name="Hibbett D.S."/>
            <person name="Nagy L.G."/>
        </authorList>
    </citation>
    <scope>NUCLEOTIDE SEQUENCE [LARGE SCALE GENOMIC DNA]</scope>
    <source>
        <strain evidence="4 5">SZMC22713</strain>
    </source>
</reference>
<dbReference type="InterPro" id="IPR051624">
    <property type="entry name" value="RMD1/Sad1-interacting"/>
</dbReference>
<dbReference type="PANTHER" id="PTHR16255">
    <property type="entry name" value="REQUIRED FOR MEIOTIC NUCLEAR DIVISION PROTEIN 1 HOMOLOG"/>
    <property type="match status" value="1"/>
</dbReference>
<dbReference type="EMBL" id="ML170240">
    <property type="protein sequence ID" value="TDL16568.1"/>
    <property type="molecule type" value="Genomic_DNA"/>
</dbReference>
<dbReference type="InterPro" id="IPR003734">
    <property type="entry name" value="DUF155"/>
</dbReference>
<name>A0A4Y7PN73_9AGAM</name>
<sequence>MSPLLELRAGFFKNSSCLRLGLQSTLPRPALRYYAVEAAVPEKSRPKPKAATQLRRTAAASLPIRSNPTPTRGDIRPVSVLTTAERYKLPLLRPKLPYGSQVLHEAWWIPRWGKPGSEGEVFVFENGSFVCWGLEEKEATRFVGEVIRKSRAEVDRLLDPETEDVEFVTDPNEDTRLQGDLIILGRNPEPNDPASLPTTFPEMVLPKETLLARYSFSQGLARSTALSALETSLDEYLFSVSALPTSLSKTGKPSLGRRELIMKLGELLKFRQGLNLTRENFQDTPDFYWAEPVLEGYFNSVTEALDLNPRTRLVNDKITYAAEVQSVLRQLITETSSHRMELIIILLIAVEVVICLIRDGSELWEMLRDKEKSNVEKIKRLVD</sequence>
<evidence type="ECO:0000313" key="4">
    <source>
        <dbReference type="EMBL" id="TDL16568.1"/>
    </source>
</evidence>
<evidence type="ECO:0000256" key="2">
    <source>
        <dbReference type="SAM" id="MobiDB-lite"/>
    </source>
</evidence>